<comment type="caution">
    <text evidence="2">The sequence shown here is derived from an EMBL/GenBank/DDBJ whole genome shotgun (WGS) entry which is preliminary data.</text>
</comment>
<dbReference type="Pfam" id="PF05795">
    <property type="entry name" value="Plasmodium_Vir"/>
    <property type="match status" value="1"/>
</dbReference>
<gene>
    <name evidence="2" type="ORF">PVW1_010005600</name>
</gene>
<name>A0A8S4HNG1_PLAVI</name>
<keyword evidence="1" id="KW-0812">Transmembrane</keyword>
<protein>
    <submittedName>
        <fullName evidence="2">(malaria parasite P. vivax) hypothetical protein</fullName>
    </submittedName>
</protein>
<dbReference type="AlphaFoldDB" id="A0A8S4HNG1"/>
<reference evidence="2" key="1">
    <citation type="submission" date="2021-09" db="EMBL/GenBank/DDBJ databases">
        <authorList>
            <consortium name="Pathogen Informatics"/>
        </authorList>
    </citation>
    <scope>NUCLEOTIDE SEQUENCE</scope>
    <source>
        <strain evidence="2">PvW1</strain>
    </source>
</reference>
<dbReference type="VEuPathDB" id="PlasmoDB:PVPAM_010014300"/>
<dbReference type="InterPro" id="IPR008780">
    <property type="entry name" value="Plasmodium_Vir"/>
</dbReference>
<evidence type="ECO:0000256" key="1">
    <source>
        <dbReference type="SAM" id="Phobius"/>
    </source>
</evidence>
<keyword evidence="1" id="KW-1133">Transmembrane helix</keyword>
<accession>A0A8S4HNG1</accession>
<dbReference type="EMBL" id="CAJZCX010000016">
    <property type="protein sequence ID" value="CAG9484535.1"/>
    <property type="molecule type" value="Genomic_DNA"/>
</dbReference>
<feature type="transmembrane region" description="Helical" evidence="1">
    <location>
        <begin position="402"/>
        <end position="425"/>
    </location>
</feature>
<proteinExistence type="predicted"/>
<dbReference type="Proteomes" id="UP000779233">
    <property type="component" value="Unassembled WGS sequence"/>
</dbReference>
<evidence type="ECO:0000313" key="3">
    <source>
        <dbReference type="Proteomes" id="UP000779233"/>
    </source>
</evidence>
<keyword evidence="1" id="KW-0472">Membrane</keyword>
<sequence>MEDRQPDYSFFENLEDFIKQEKRIDINSGISMNSFCNNMGDISGKDLAVINICKGFVDLFTLLIGQYAAQSDTPISKQYPSFLNYWLKHKLNAASVSDEHRKIVYQKIEENYINFNAEQKLKNNIYDFNNKDYYKMHSLYELYKQFFELKENNSKNCLDFPTYLKEKYTKAWKKCFEEPDTAFCNALKIFTSLHESLKTSPSGTCAETELPPIPDFLLQPSTKDKYAKTTTEGKKLIQNSSYYSTFGLTSLTGEKYTNLKELITLHYYTVLSYNKTDKYDTMMKILDEFLQYYIDNNKNNDVLPFITEFFEKYYNPQKTEYELIYTECSTKDNPTEEYCKLYIKCKEQLNTDLSLKEVELQKTIEDNIKSNQSSGTEFLSIEYLSSVFKSIGNISSIIPTSIGALLILSLISFFSYKFTPLGNWLRKIKIKKNKKKKIPIYNIETEMNDYAESLNNKLRKKRIRLAYHNL</sequence>
<evidence type="ECO:0000313" key="2">
    <source>
        <dbReference type="EMBL" id="CAG9484535.1"/>
    </source>
</evidence>
<organism evidence="2 3">
    <name type="scientific">Plasmodium vivax</name>
    <name type="common">malaria parasite P. vivax</name>
    <dbReference type="NCBI Taxonomy" id="5855"/>
    <lineage>
        <taxon>Eukaryota</taxon>
        <taxon>Sar</taxon>
        <taxon>Alveolata</taxon>
        <taxon>Apicomplexa</taxon>
        <taxon>Aconoidasida</taxon>
        <taxon>Haemosporida</taxon>
        <taxon>Plasmodiidae</taxon>
        <taxon>Plasmodium</taxon>
        <taxon>Plasmodium (Plasmodium)</taxon>
    </lineage>
</organism>